<dbReference type="PROSITE" id="PS50048">
    <property type="entry name" value="ZN2_CY6_FUNGAL_2"/>
    <property type="match status" value="1"/>
</dbReference>
<dbReference type="EMBL" id="JELW01000038">
    <property type="protein sequence ID" value="EXU97303.1"/>
    <property type="molecule type" value="Genomic_DNA"/>
</dbReference>
<accession>A0A014PL93</accession>
<dbReference type="InterPro" id="IPR007219">
    <property type="entry name" value="XnlR_reg_dom"/>
</dbReference>
<evidence type="ECO:0000256" key="3">
    <source>
        <dbReference type="ARBA" id="ARBA00023242"/>
    </source>
</evidence>
<dbReference type="Gene3D" id="4.10.240.10">
    <property type="entry name" value="Zn(2)-C6 fungal-type DNA-binding domain"/>
    <property type="match status" value="1"/>
</dbReference>
<evidence type="ECO:0000313" key="6">
    <source>
        <dbReference type="EMBL" id="EXU97303.1"/>
    </source>
</evidence>
<evidence type="ECO:0000256" key="2">
    <source>
        <dbReference type="ARBA" id="ARBA00022723"/>
    </source>
</evidence>
<name>A0A014PL93_9HYPO</name>
<sequence length="874" mass="97863">MAERRSQQKDRAVPQLSCALCRDRKLKCDKLDPCTNCTSSGVVCVPVYRPRLPRGRHARRARNNASPTAATGPPITPRCRHTSTGEDGTKELFAPGKGSDRGDGGVLGFRIDRLENLVQRGNCCNSNVDLENDGLRKLSGQFRIFLIAFEGSRVWFKKSAQSRATRQERASHVKKPTNMAGAGLWQSHPRQLLRRSIEDSDDAQLAATSLPSPTSWKPELSVGSDHDDGLCVQEASGLWANFIHRDRGIERAELPLFDEGTNQEIEMDEKRQDEHAKKAMFCLSLLGLNNPRITSATMFARDKEAIGNMCRVYLQNVDPIIKVLHRPSLSRWMLEGDRYLGYPEEHTSVMALESAVCYAAANTLTDSQCKAMFRMSKASIVSMHRKFCENAIERAGLLTTRDRIVLQAFVLYLIGRRSEEKGAAVWTLVALAVRLTMAMGLNREPNELAQSTESFFHRQMRLRLWLTICLLDLQASFAQSTKPLISHVDAEAAMSEVRHINDDDFEPYTMNEVTDREELTDTTFALVTYRAQVAGRLLNFAGSEPGIGTTSSCSTFCSAAFPSQEQRRHYVSQFQQQSLALVHFCDPESSPYAWFTWHSTQCLVSAMRLSELLPFQYTSSSQSLTTPPSPQPRADTDLLRRTLQNLEKTQLIYTDPRGEGFRWYITIPWLALSTAITECTSCVDTALVRKAWPVIEASYLQYESFFIENNSETSRPPLALMMDQTREKLSPILQGTNLSRYMTCGNRARDAAAKSLTQVRSRKISQSSSATPIDPVLNADEVLMNGSTFGSEASHTMSTQFFSQNNWDPTSVSLEYTSGMDGCMATPNLYHTISSSEVFEPSWLNGDVMGVYSNIDEEDDASMPTNEGENRDVL</sequence>
<dbReference type="InterPro" id="IPR050613">
    <property type="entry name" value="Sec_Metabolite_Reg"/>
</dbReference>
<dbReference type="SUPFAM" id="SSF57701">
    <property type="entry name" value="Zn2/Cys6 DNA-binding domain"/>
    <property type="match status" value="1"/>
</dbReference>
<reference evidence="6 7" key="1">
    <citation type="submission" date="2014-02" db="EMBL/GenBank/DDBJ databases">
        <title>The genome sequence of the entomopathogenic fungus Metarhizium robertsii ARSEF 2575.</title>
        <authorList>
            <person name="Giuliano Garisto Donzelli B."/>
            <person name="Roe B.A."/>
            <person name="Macmil S.L."/>
            <person name="Krasnoff S.B."/>
            <person name="Gibson D.M."/>
        </authorList>
    </citation>
    <scope>NUCLEOTIDE SEQUENCE [LARGE SCALE GENOMIC DNA]</scope>
    <source>
        <strain evidence="6 7">ARSEF 2575</strain>
    </source>
</reference>
<dbReference type="GO" id="GO:0000981">
    <property type="term" value="F:DNA-binding transcription factor activity, RNA polymerase II-specific"/>
    <property type="evidence" value="ECO:0007669"/>
    <property type="project" value="InterPro"/>
</dbReference>
<dbReference type="HOGENOM" id="CLU_004083_7_1_1"/>
<protein>
    <submittedName>
        <fullName evidence="6">Zn(2)-Cys(6) zinc finger domain protein</fullName>
    </submittedName>
</protein>
<dbReference type="PANTHER" id="PTHR31001">
    <property type="entry name" value="UNCHARACTERIZED TRANSCRIPTIONAL REGULATORY PROTEIN"/>
    <property type="match status" value="1"/>
</dbReference>
<dbReference type="Proteomes" id="UP000030151">
    <property type="component" value="Unassembled WGS sequence"/>
</dbReference>
<comment type="caution">
    <text evidence="6">The sequence shown here is derived from an EMBL/GenBank/DDBJ whole genome shotgun (WGS) entry which is preliminary data.</text>
</comment>
<dbReference type="GO" id="GO:0008270">
    <property type="term" value="F:zinc ion binding"/>
    <property type="evidence" value="ECO:0007669"/>
    <property type="project" value="InterPro"/>
</dbReference>
<dbReference type="GO" id="GO:0003677">
    <property type="term" value="F:DNA binding"/>
    <property type="evidence" value="ECO:0007669"/>
    <property type="project" value="InterPro"/>
</dbReference>
<dbReference type="PANTHER" id="PTHR31001:SF50">
    <property type="entry name" value="ZN(II)2CYS6 TRANSCRIPTION FACTOR (EUROFUNG)"/>
    <property type="match status" value="1"/>
</dbReference>
<dbReference type="AlphaFoldDB" id="A0A014PL93"/>
<dbReference type="OrthoDB" id="424974at2759"/>
<keyword evidence="3" id="KW-0539">Nucleus</keyword>
<feature type="region of interest" description="Disordered" evidence="4">
    <location>
        <begin position="56"/>
        <end position="99"/>
    </location>
</feature>
<dbReference type="InterPro" id="IPR036864">
    <property type="entry name" value="Zn2-C6_fun-type_DNA-bd_sf"/>
</dbReference>
<evidence type="ECO:0000313" key="7">
    <source>
        <dbReference type="Proteomes" id="UP000030151"/>
    </source>
</evidence>
<feature type="domain" description="Zn(2)-C6 fungal-type" evidence="5">
    <location>
        <begin position="17"/>
        <end position="45"/>
    </location>
</feature>
<proteinExistence type="predicted"/>
<dbReference type="GO" id="GO:0005634">
    <property type="term" value="C:nucleus"/>
    <property type="evidence" value="ECO:0007669"/>
    <property type="project" value="UniProtKB-SubCell"/>
</dbReference>
<gene>
    <name evidence="6" type="ORF">X797_009580</name>
</gene>
<dbReference type="GO" id="GO:0006351">
    <property type="term" value="P:DNA-templated transcription"/>
    <property type="evidence" value="ECO:0007669"/>
    <property type="project" value="InterPro"/>
</dbReference>
<dbReference type="eggNOG" id="ENOG502SIT3">
    <property type="taxonomic scope" value="Eukaryota"/>
</dbReference>
<dbReference type="PROSITE" id="PS00463">
    <property type="entry name" value="ZN2_CY6_FUNGAL_1"/>
    <property type="match status" value="1"/>
</dbReference>
<dbReference type="InterPro" id="IPR001138">
    <property type="entry name" value="Zn2Cys6_DnaBD"/>
</dbReference>
<comment type="subcellular location">
    <subcellularLocation>
        <location evidence="1">Nucleus</location>
    </subcellularLocation>
</comment>
<dbReference type="CDD" id="cd12148">
    <property type="entry name" value="fungal_TF_MHR"/>
    <property type="match status" value="1"/>
</dbReference>
<organism evidence="6 7">
    <name type="scientific">Metarhizium robertsii</name>
    <dbReference type="NCBI Taxonomy" id="568076"/>
    <lineage>
        <taxon>Eukaryota</taxon>
        <taxon>Fungi</taxon>
        <taxon>Dikarya</taxon>
        <taxon>Ascomycota</taxon>
        <taxon>Pezizomycotina</taxon>
        <taxon>Sordariomycetes</taxon>
        <taxon>Hypocreomycetidae</taxon>
        <taxon>Hypocreales</taxon>
        <taxon>Clavicipitaceae</taxon>
        <taxon>Metarhizium</taxon>
    </lineage>
</organism>
<dbReference type="Pfam" id="PF04082">
    <property type="entry name" value="Fungal_trans"/>
    <property type="match status" value="1"/>
</dbReference>
<dbReference type="SMART" id="SM00066">
    <property type="entry name" value="GAL4"/>
    <property type="match status" value="1"/>
</dbReference>
<keyword evidence="2" id="KW-0479">Metal-binding</keyword>
<evidence type="ECO:0000256" key="1">
    <source>
        <dbReference type="ARBA" id="ARBA00004123"/>
    </source>
</evidence>
<dbReference type="SMART" id="SM00906">
    <property type="entry name" value="Fungal_trans"/>
    <property type="match status" value="1"/>
</dbReference>
<dbReference type="Pfam" id="PF00172">
    <property type="entry name" value="Zn_clus"/>
    <property type="match status" value="1"/>
</dbReference>
<evidence type="ECO:0000256" key="4">
    <source>
        <dbReference type="SAM" id="MobiDB-lite"/>
    </source>
</evidence>
<dbReference type="CDD" id="cd00067">
    <property type="entry name" value="GAL4"/>
    <property type="match status" value="1"/>
</dbReference>
<evidence type="ECO:0000259" key="5">
    <source>
        <dbReference type="PROSITE" id="PS50048"/>
    </source>
</evidence>